<dbReference type="Gene3D" id="3.40.630.30">
    <property type="match status" value="1"/>
</dbReference>
<evidence type="ECO:0000313" key="4">
    <source>
        <dbReference type="Proteomes" id="UP000037460"/>
    </source>
</evidence>
<dbReference type="SUPFAM" id="SSF55729">
    <property type="entry name" value="Acyl-CoA N-acyltransferases (Nat)"/>
    <property type="match status" value="1"/>
</dbReference>
<dbReference type="PROSITE" id="PS51782">
    <property type="entry name" value="LYSM"/>
    <property type="match status" value="1"/>
</dbReference>
<sequence length="584" mass="64543">MLARRFSCPPVFEAAYEPREVPEAARDMHGSVIFRPTRDDWLPLLGEMIQLTNEAVRRRAASARDASKPLQLEFMADRIDVDDPLFGYIAVTKDKGWLQGFITATTFTTWHRGFRWDSLSPCVDLQHELSHDDDNASSPSGFTAVANSGGSGGSASARRRAATASLARERVVDSDGSLSAELMQEVFAGDPDGEGVVWPRVAEISLLGALGCGRLVQLLIDGLEVAESPYHFVVLMATHNAIPFYEKMGFVRVGAGETAASVAAQYGADGFDVLFVNQRRFPQLHQHAPLRAGTQLQVPRPLSREEAIEELRKQRQSWHTVTQEATLRRLADITGVSADELYRLNKGRLDGLQLGATLRVGTRLLTAGVDGQKDEEYCHWSFPDDESPDEPSYMMARKLKPAHERKAGGAQAPATTLEQAKRLLVAQRPTVVPVPGRQAVVEAARRRTAARVAVAHPDLFDKVVRLDAHGSHETRYQFWYVLTYLPDLQWCHLAPLERRGTFGERPSPNGHVATGRDRWMLVAEDLGGEIDVGAGRCFVVKATPMMKAKDAMDANKEEWDIVELDGAVMGVEEPARAEMVMDEE</sequence>
<dbReference type="EMBL" id="JWZX01002588">
    <property type="protein sequence ID" value="KOO28307.1"/>
    <property type="molecule type" value="Genomic_DNA"/>
</dbReference>
<dbReference type="AlphaFoldDB" id="A0A0M0JPS9"/>
<evidence type="ECO:0000259" key="2">
    <source>
        <dbReference type="PROSITE" id="PS51782"/>
    </source>
</evidence>
<reference evidence="4" key="1">
    <citation type="journal article" date="2015" name="PLoS Genet.">
        <title>Genome Sequence and Transcriptome Analyses of Chrysochromulina tobin: Metabolic Tools for Enhanced Algal Fitness in the Prominent Order Prymnesiales (Haptophyceae).</title>
        <authorList>
            <person name="Hovde B.T."/>
            <person name="Deodato C.R."/>
            <person name="Hunsperger H.M."/>
            <person name="Ryken S.A."/>
            <person name="Yost W."/>
            <person name="Jha R.K."/>
            <person name="Patterson J."/>
            <person name="Monnat R.J. Jr."/>
            <person name="Barlow S.B."/>
            <person name="Starkenburg S.R."/>
            <person name="Cattolico R.A."/>
        </authorList>
    </citation>
    <scope>NUCLEOTIDE SEQUENCE</scope>
    <source>
        <strain evidence="4">CCMP291</strain>
    </source>
</reference>
<evidence type="ECO:0000313" key="3">
    <source>
        <dbReference type="EMBL" id="KOO28307.1"/>
    </source>
</evidence>
<dbReference type="Proteomes" id="UP000037460">
    <property type="component" value="Unassembled WGS sequence"/>
</dbReference>
<name>A0A0M0JPS9_9EUKA</name>
<dbReference type="Pfam" id="PF01476">
    <property type="entry name" value="LysM"/>
    <property type="match status" value="1"/>
</dbReference>
<dbReference type="InterPro" id="IPR018392">
    <property type="entry name" value="LysM"/>
</dbReference>
<keyword evidence="4" id="KW-1185">Reference proteome</keyword>
<protein>
    <recommendedName>
        <fullName evidence="2">LysM domain-containing protein</fullName>
    </recommendedName>
</protein>
<evidence type="ECO:0000256" key="1">
    <source>
        <dbReference type="SAM" id="MobiDB-lite"/>
    </source>
</evidence>
<proteinExistence type="predicted"/>
<gene>
    <name evidence="3" type="ORF">Ctob_004251</name>
</gene>
<dbReference type="CDD" id="cd00118">
    <property type="entry name" value="LysM"/>
    <property type="match status" value="1"/>
</dbReference>
<comment type="caution">
    <text evidence="3">The sequence shown here is derived from an EMBL/GenBank/DDBJ whole genome shotgun (WGS) entry which is preliminary data.</text>
</comment>
<dbReference type="OrthoDB" id="1919336at2759"/>
<accession>A0A0M0JPS9</accession>
<dbReference type="InterPro" id="IPR016181">
    <property type="entry name" value="Acyl_CoA_acyltransferase"/>
</dbReference>
<feature type="region of interest" description="Disordered" evidence="1">
    <location>
        <begin position="130"/>
        <end position="159"/>
    </location>
</feature>
<feature type="domain" description="LysM" evidence="2">
    <location>
        <begin position="317"/>
        <end position="360"/>
    </location>
</feature>
<organism evidence="3 4">
    <name type="scientific">Chrysochromulina tobinii</name>
    <dbReference type="NCBI Taxonomy" id="1460289"/>
    <lineage>
        <taxon>Eukaryota</taxon>
        <taxon>Haptista</taxon>
        <taxon>Haptophyta</taxon>
        <taxon>Prymnesiophyceae</taxon>
        <taxon>Prymnesiales</taxon>
        <taxon>Chrysochromulinaceae</taxon>
        <taxon>Chrysochromulina</taxon>
    </lineage>
</organism>